<comment type="caution">
    <text evidence="1">The sequence shown here is derived from an EMBL/GenBank/DDBJ whole genome shotgun (WGS) entry which is preliminary data.</text>
</comment>
<name>A0A1Y2H4L7_9FUNG</name>
<dbReference type="Proteomes" id="UP000193411">
    <property type="component" value="Unassembled WGS sequence"/>
</dbReference>
<protein>
    <submittedName>
        <fullName evidence="1">Uncharacterized protein</fullName>
    </submittedName>
</protein>
<reference evidence="1 2" key="1">
    <citation type="submission" date="2016-07" db="EMBL/GenBank/DDBJ databases">
        <title>Pervasive Adenine N6-methylation of Active Genes in Fungi.</title>
        <authorList>
            <consortium name="DOE Joint Genome Institute"/>
            <person name="Mondo S.J."/>
            <person name="Dannebaum R.O."/>
            <person name="Kuo R.C."/>
            <person name="Labutti K."/>
            <person name="Haridas S."/>
            <person name="Kuo A."/>
            <person name="Salamov A."/>
            <person name="Ahrendt S.R."/>
            <person name="Lipzen A."/>
            <person name="Sullivan W."/>
            <person name="Andreopoulos W.B."/>
            <person name="Clum A."/>
            <person name="Lindquist E."/>
            <person name="Daum C."/>
            <person name="Ramamoorthy G.K."/>
            <person name="Gryganskyi A."/>
            <person name="Culley D."/>
            <person name="Magnuson J.K."/>
            <person name="James T.Y."/>
            <person name="O'Malley M.A."/>
            <person name="Stajich J.E."/>
            <person name="Spatafora J.W."/>
            <person name="Visel A."/>
            <person name="Grigoriev I.V."/>
        </authorList>
    </citation>
    <scope>NUCLEOTIDE SEQUENCE [LARGE SCALE GENOMIC DNA]</scope>
    <source>
        <strain evidence="1 2">PL171</strain>
    </source>
</reference>
<evidence type="ECO:0000313" key="2">
    <source>
        <dbReference type="Proteomes" id="UP000193411"/>
    </source>
</evidence>
<keyword evidence="2" id="KW-1185">Reference proteome</keyword>
<dbReference type="EMBL" id="MCFL01000162">
    <property type="protein sequence ID" value="ORZ29510.1"/>
    <property type="molecule type" value="Genomic_DNA"/>
</dbReference>
<dbReference type="AlphaFoldDB" id="A0A1Y2H4L7"/>
<gene>
    <name evidence="1" type="ORF">BCR44DRAFT_1070466</name>
</gene>
<evidence type="ECO:0000313" key="1">
    <source>
        <dbReference type="EMBL" id="ORZ29510.1"/>
    </source>
</evidence>
<sequence length="156" mass="17894">MRKGRRQRMKYYDETRNDDYPQCLNAHITDRMLLRGSGHRDITTSLSPPRSQKSPTTYLATSGPNIQQIKSLTAQCCRRAELVNIWSRSHEPRAKQRRCRTYRTTSNCTAPPPLSAQLGCTRFCCCSAPHCQHRAQLSCTCFRCYSAPSCWVFGLK</sequence>
<proteinExistence type="predicted"/>
<organism evidence="1 2">
    <name type="scientific">Catenaria anguillulae PL171</name>
    <dbReference type="NCBI Taxonomy" id="765915"/>
    <lineage>
        <taxon>Eukaryota</taxon>
        <taxon>Fungi</taxon>
        <taxon>Fungi incertae sedis</taxon>
        <taxon>Blastocladiomycota</taxon>
        <taxon>Blastocladiomycetes</taxon>
        <taxon>Blastocladiales</taxon>
        <taxon>Catenariaceae</taxon>
        <taxon>Catenaria</taxon>
    </lineage>
</organism>
<accession>A0A1Y2H4L7</accession>